<name>A0ABT3B1I4_9CYAN</name>
<feature type="transmembrane region" description="Helical" evidence="1">
    <location>
        <begin position="20"/>
        <end position="44"/>
    </location>
</feature>
<comment type="caution">
    <text evidence="3">The sequence shown here is derived from an EMBL/GenBank/DDBJ whole genome shotgun (WGS) entry which is preliminary data.</text>
</comment>
<keyword evidence="4" id="KW-1185">Reference proteome</keyword>
<evidence type="ECO:0000256" key="1">
    <source>
        <dbReference type="SAM" id="Phobius"/>
    </source>
</evidence>
<proteinExistence type="predicted"/>
<dbReference type="Proteomes" id="UP001526143">
    <property type="component" value="Unassembled WGS sequence"/>
</dbReference>
<keyword evidence="1" id="KW-0812">Transmembrane</keyword>
<dbReference type="RefSeq" id="WP_263746824.1">
    <property type="nucleotide sequence ID" value="NZ_JAOWRF010000250.1"/>
</dbReference>
<organism evidence="3 4">
    <name type="scientific">Plectonema radiosum NIES-515</name>
    <dbReference type="NCBI Taxonomy" id="2986073"/>
    <lineage>
        <taxon>Bacteria</taxon>
        <taxon>Bacillati</taxon>
        <taxon>Cyanobacteriota</taxon>
        <taxon>Cyanophyceae</taxon>
        <taxon>Oscillatoriophycideae</taxon>
        <taxon>Oscillatoriales</taxon>
        <taxon>Microcoleaceae</taxon>
        <taxon>Plectonema</taxon>
    </lineage>
</organism>
<reference evidence="3 4" key="1">
    <citation type="submission" date="2022-10" db="EMBL/GenBank/DDBJ databases">
        <title>Identification of biosynthetic pathway for the production of the potent trypsin inhibitor radiosumin.</title>
        <authorList>
            <person name="Fewer D.P."/>
            <person name="Delbaje E."/>
            <person name="Ouyang X."/>
            <person name="Agostino P.D."/>
            <person name="Wahlsten M."/>
            <person name="Jokela J."/>
            <person name="Permi P."/>
            <person name="Haapaniemi E."/>
            <person name="Koistinen H."/>
        </authorList>
    </citation>
    <scope>NUCLEOTIDE SEQUENCE [LARGE SCALE GENOMIC DNA]</scope>
    <source>
        <strain evidence="3 4">NIES-515</strain>
    </source>
</reference>
<protein>
    <submittedName>
        <fullName evidence="3">Lasso peptide biosynthesis B2 protein</fullName>
    </submittedName>
</protein>
<sequence length="148" mass="16661">MSKIIRLFNFFRMGVGDRHLLIMTLVILATMRLGLWLMPFRTLLKVLAKISRDRSQTTNQVSVGKIAWAVNAVSRYMPGVKCLARALTTQVLISRYGHSCELRIGVAKGEKGTLEAHAWVEYQGRVAMGYLPDLCRFIPLPSLEGLKL</sequence>
<keyword evidence="1" id="KW-0472">Membrane</keyword>
<dbReference type="EMBL" id="JAOWRF010000250">
    <property type="protein sequence ID" value="MCV3215226.1"/>
    <property type="molecule type" value="Genomic_DNA"/>
</dbReference>
<dbReference type="NCBIfam" id="NF033537">
    <property type="entry name" value="lasso_biosyn_B2"/>
    <property type="match status" value="1"/>
</dbReference>
<dbReference type="InterPro" id="IPR032708">
    <property type="entry name" value="McjB_C"/>
</dbReference>
<evidence type="ECO:0000313" key="4">
    <source>
        <dbReference type="Proteomes" id="UP001526143"/>
    </source>
</evidence>
<keyword evidence="1" id="KW-1133">Transmembrane helix</keyword>
<evidence type="ECO:0000259" key="2">
    <source>
        <dbReference type="Pfam" id="PF13471"/>
    </source>
</evidence>
<dbReference type="Pfam" id="PF13471">
    <property type="entry name" value="Transglut_core3"/>
    <property type="match status" value="1"/>
</dbReference>
<feature type="domain" description="Microcin J25-processing protein McjB C-terminal" evidence="2">
    <location>
        <begin position="26"/>
        <end position="137"/>
    </location>
</feature>
<dbReference type="InterPro" id="IPR053521">
    <property type="entry name" value="McjB-like"/>
</dbReference>
<accession>A0ABT3B1I4</accession>
<evidence type="ECO:0000313" key="3">
    <source>
        <dbReference type="EMBL" id="MCV3215226.1"/>
    </source>
</evidence>
<gene>
    <name evidence="3" type="ORF">OGM63_17190</name>
</gene>